<name>C6CAJ7_MUSP7</name>
<dbReference type="CDD" id="cd08876">
    <property type="entry name" value="START_1"/>
    <property type="match status" value="1"/>
</dbReference>
<protein>
    <recommendedName>
        <fullName evidence="2">START domain-containing protein</fullName>
    </recommendedName>
</protein>
<dbReference type="KEGG" id="dda:Dd703_2718"/>
<dbReference type="STRING" id="579405.Dd703_2718"/>
<dbReference type="HOGENOM" id="CLU_095975_0_0_6"/>
<dbReference type="Pfam" id="PF01852">
    <property type="entry name" value="START"/>
    <property type="match status" value="1"/>
</dbReference>
<dbReference type="PANTHER" id="PTHR19308:SF14">
    <property type="entry name" value="START DOMAIN-CONTAINING PROTEIN"/>
    <property type="match status" value="1"/>
</dbReference>
<keyword evidence="1" id="KW-0732">Signal</keyword>
<evidence type="ECO:0000256" key="1">
    <source>
        <dbReference type="SAM" id="SignalP"/>
    </source>
</evidence>
<dbReference type="InterPro" id="IPR028347">
    <property type="entry name" value="START_dom_prot"/>
</dbReference>
<dbReference type="SUPFAM" id="SSF55961">
    <property type="entry name" value="Bet v1-like"/>
    <property type="match status" value="1"/>
</dbReference>
<organism evidence="3 4">
    <name type="scientific">Musicola paradisiaca (strain Ech703)</name>
    <name type="common">Dickeya paradisiaca</name>
    <name type="synonym">Dickeya dadantii</name>
    <dbReference type="NCBI Taxonomy" id="579405"/>
    <lineage>
        <taxon>Bacteria</taxon>
        <taxon>Pseudomonadati</taxon>
        <taxon>Pseudomonadota</taxon>
        <taxon>Gammaproteobacteria</taxon>
        <taxon>Enterobacterales</taxon>
        <taxon>Pectobacteriaceae</taxon>
        <taxon>Musicola</taxon>
    </lineage>
</organism>
<dbReference type="PANTHER" id="PTHR19308">
    <property type="entry name" value="PHOSPHATIDYLCHOLINE TRANSFER PROTEIN"/>
    <property type="match status" value="1"/>
</dbReference>
<dbReference type="GO" id="GO:0005737">
    <property type="term" value="C:cytoplasm"/>
    <property type="evidence" value="ECO:0007669"/>
    <property type="project" value="UniProtKB-ARBA"/>
</dbReference>
<evidence type="ECO:0000313" key="4">
    <source>
        <dbReference type="Proteomes" id="UP000002734"/>
    </source>
</evidence>
<reference evidence="3" key="1">
    <citation type="submission" date="2009-06" db="EMBL/GenBank/DDBJ databases">
        <title>Complete sequence of Dickeya dadantii Ech703.</title>
        <authorList>
            <consortium name="US DOE Joint Genome Institute"/>
            <person name="Lucas S."/>
            <person name="Copeland A."/>
            <person name="Lapidus A."/>
            <person name="Glavina del Rio T."/>
            <person name="Dalin E."/>
            <person name="Tice H."/>
            <person name="Bruce D."/>
            <person name="Goodwin L."/>
            <person name="Pitluck S."/>
            <person name="Chertkov O."/>
            <person name="Brettin T."/>
            <person name="Detter J.C."/>
            <person name="Han C."/>
            <person name="Larimer F."/>
            <person name="Land M."/>
            <person name="Hauser L."/>
            <person name="Kyrpides N."/>
            <person name="Mikhailova N."/>
            <person name="Balakrishnan V."/>
            <person name="Glasner J."/>
            <person name="Perna N.T."/>
        </authorList>
    </citation>
    <scope>NUCLEOTIDE SEQUENCE [LARGE SCALE GENOMIC DNA]</scope>
    <source>
        <strain evidence="3">Ech703</strain>
    </source>
</reference>
<feature type="chain" id="PRO_5002963225" description="START domain-containing protein" evidence="1">
    <location>
        <begin position="25"/>
        <end position="206"/>
    </location>
</feature>
<dbReference type="PROSITE" id="PS50848">
    <property type="entry name" value="START"/>
    <property type="match status" value="1"/>
</dbReference>
<dbReference type="EMBL" id="CP001654">
    <property type="protein sequence ID" value="ACS86495.1"/>
    <property type="molecule type" value="Genomic_DNA"/>
</dbReference>
<dbReference type="RefSeq" id="WP_015854400.1">
    <property type="nucleotide sequence ID" value="NC_012880.1"/>
</dbReference>
<evidence type="ECO:0000313" key="3">
    <source>
        <dbReference type="EMBL" id="ACS86495.1"/>
    </source>
</evidence>
<dbReference type="AlphaFoldDB" id="C6CAJ7"/>
<evidence type="ECO:0000259" key="2">
    <source>
        <dbReference type="PROSITE" id="PS50848"/>
    </source>
</evidence>
<sequence length="206" mass="22837">MNVHRYFLPVTLLAGLLISQSALAQNEHDWSLAKDADGIKVYVRNVDGSPLREFRGEVQINASPDDVVKVLRNADAYRQWMPDVAVSTLLKATATEQFHYLDNKAPWPVSNRDGIYHFTYAKSGDGAVTVRVEAVPDYLPLREGKVRIPQAKGQWMLVPDAAGVKVTYQMHASPGGSIPSWLANQTVVDTPYGTLKALRSRVQVVH</sequence>
<dbReference type="Proteomes" id="UP000002734">
    <property type="component" value="Chromosome"/>
</dbReference>
<dbReference type="InterPro" id="IPR051213">
    <property type="entry name" value="START_lipid_transfer"/>
</dbReference>
<dbReference type="GO" id="GO:0008289">
    <property type="term" value="F:lipid binding"/>
    <property type="evidence" value="ECO:0007669"/>
    <property type="project" value="InterPro"/>
</dbReference>
<gene>
    <name evidence="3" type="ordered locus">Dd703_2718</name>
</gene>
<dbReference type="eggNOG" id="COG2867">
    <property type="taxonomic scope" value="Bacteria"/>
</dbReference>
<feature type="domain" description="START" evidence="2">
    <location>
        <begin position="26"/>
        <end position="206"/>
    </location>
</feature>
<dbReference type="InterPro" id="IPR023393">
    <property type="entry name" value="START-like_dom_sf"/>
</dbReference>
<dbReference type="InterPro" id="IPR002913">
    <property type="entry name" value="START_lipid-bd_dom"/>
</dbReference>
<keyword evidence="4" id="KW-1185">Reference proteome</keyword>
<accession>C6CAJ7</accession>
<dbReference type="PIRSF" id="PIRSF039033">
    <property type="entry name" value="START_dom"/>
    <property type="match status" value="1"/>
</dbReference>
<dbReference type="Gene3D" id="3.30.530.20">
    <property type="match status" value="1"/>
</dbReference>
<proteinExistence type="predicted"/>
<feature type="signal peptide" evidence="1">
    <location>
        <begin position="1"/>
        <end position="24"/>
    </location>
</feature>